<keyword evidence="3" id="KW-1185">Reference proteome</keyword>
<dbReference type="RefSeq" id="WP_012186648.1">
    <property type="nucleotide sequence ID" value="NC_009954.1"/>
</dbReference>
<dbReference type="InterPro" id="IPR013324">
    <property type="entry name" value="RNA_pol_sigma_r3/r4-like"/>
</dbReference>
<dbReference type="STRING" id="397948.Cmaq_1606"/>
<dbReference type="GeneID" id="5710110"/>
<dbReference type="Pfam" id="PF04967">
    <property type="entry name" value="HTH_10"/>
    <property type="match status" value="1"/>
</dbReference>
<dbReference type="KEGG" id="cma:Cmaq_1606"/>
<evidence type="ECO:0000313" key="3">
    <source>
        <dbReference type="Proteomes" id="UP000001137"/>
    </source>
</evidence>
<dbReference type="AlphaFoldDB" id="A8M9V8"/>
<evidence type="ECO:0000259" key="1">
    <source>
        <dbReference type="Pfam" id="PF04967"/>
    </source>
</evidence>
<gene>
    <name evidence="2" type="ordered locus">Cmaq_1606</name>
</gene>
<sequence>MINVIHVVLNHYGDWTELTEKYDVVIDNPYYVPVQSMGINFELFRIHERYGSYVKELINRIRNHGSTIVKVINVIPNREYTDAVMYGDYSKSVKSIFVNNMFIISYSSFKYGLEYYTAILPPIKASVNKTLSELKSQLKEKADVISFKQERAKQLPVKIITELTPMERDVINTAYELGFFNYPRGANLDDVAKELKLSKATVDYHLRNAIRKIISSYLMKKEKLCWEQY</sequence>
<dbReference type="PANTHER" id="PTHR34236:SF1">
    <property type="entry name" value="DIMETHYL SULFOXIDE REDUCTASE TRANSCRIPTIONAL ACTIVATOR"/>
    <property type="match status" value="1"/>
</dbReference>
<reference evidence="2 3" key="1">
    <citation type="submission" date="2007-10" db="EMBL/GenBank/DDBJ databases">
        <title>Complete sequence of Caldivirga maquilingensis IC-167.</title>
        <authorList>
            <consortium name="US DOE Joint Genome Institute"/>
            <person name="Copeland A."/>
            <person name="Lucas S."/>
            <person name="Lapidus A."/>
            <person name="Barry K."/>
            <person name="Glavina del Rio T."/>
            <person name="Dalin E."/>
            <person name="Tice H."/>
            <person name="Pitluck S."/>
            <person name="Saunders E."/>
            <person name="Brettin T."/>
            <person name="Bruce D."/>
            <person name="Detter J.C."/>
            <person name="Han C."/>
            <person name="Schmutz J."/>
            <person name="Larimer F."/>
            <person name="Land M."/>
            <person name="Hauser L."/>
            <person name="Kyrpides N."/>
            <person name="Ivanova N."/>
            <person name="Biddle J.F."/>
            <person name="Zhang Z."/>
            <person name="Fitz-Gibbon S.T."/>
            <person name="Lowe T.M."/>
            <person name="Saltikov C."/>
            <person name="House C.H."/>
            <person name="Richardson P."/>
        </authorList>
    </citation>
    <scope>NUCLEOTIDE SEQUENCE [LARGE SCALE GENOMIC DNA]</scope>
    <source>
        <strain evidence="3">ATCC 700844 / DSM 13496 / JCM 10307 / IC-167</strain>
    </source>
</reference>
<dbReference type="HOGENOM" id="CLU_104910_0_0_2"/>
<dbReference type="Proteomes" id="UP000001137">
    <property type="component" value="Chromosome"/>
</dbReference>
<accession>A8M9V8</accession>
<dbReference type="InterPro" id="IPR007050">
    <property type="entry name" value="HTH_bacterioopsin"/>
</dbReference>
<organism evidence="2 3">
    <name type="scientific">Caldivirga maquilingensis (strain ATCC 700844 / DSM 13496 / JCM 10307 / IC-167)</name>
    <dbReference type="NCBI Taxonomy" id="397948"/>
    <lineage>
        <taxon>Archaea</taxon>
        <taxon>Thermoproteota</taxon>
        <taxon>Thermoprotei</taxon>
        <taxon>Thermoproteales</taxon>
        <taxon>Thermoproteaceae</taxon>
        <taxon>Caldivirga</taxon>
    </lineage>
</organism>
<dbReference type="Gene3D" id="1.10.10.10">
    <property type="entry name" value="Winged helix-like DNA-binding domain superfamily/Winged helix DNA-binding domain"/>
    <property type="match status" value="1"/>
</dbReference>
<dbReference type="eggNOG" id="arCOG02272">
    <property type="taxonomic scope" value="Archaea"/>
</dbReference>
<feature type="domain" description="HTH bat-type" evidence="1">
    <location>
        <begin position="163"/>
        <end position="214"/>
    </location>
</feature>
<dbReference type="InterPro" id="IPR036388">
    <property type="entry name" value="WH-like_DNA-bd_sf"/>
</dbReference>
<evidence type="ECO:0000313" key="2">
    <source>
        <dbReference type="EMBL" id="ABW02429.1"/>
    </source>
</evidence>
<name>A8M9V8_CALMQ</name>
<dbReference type="EMBL" id="CP000852">
    <property type="protein sequence ID" value="ABW02429.1"/>
    <property type="molecule type" value="Genomic_DNA"/>
</dbReference>
<dbReference type="PANTHER" id="PTHR34236">
    <property type="entry name" value="DIMETHYL SULFOXIDE REDUCTASE TRANSCRIPTIONAL ACTIVATOR"/>
    <property type="match status" value="1"/>
</dbReference>
<proteinExistence type="predicted"/>
<protein>
    <submittedName>
        <fullName evidence="2">Bacterio-opsin activator HTH domain protein</fullName>
    </submittedName>
</protein>
<dbReference type="OrthoDB" id="27447at2157"/>
<dbReference type="SUPFAM" id="SSF88659">
    <property type="entry name" value="Sigma3 and sigma4 domains of RNA polymerase sigma factors"/>
    <property type="match status" value="1"/>
</dbReference>